<dbReference type="Pfam" id="PF05287">
    <property type="entry name" value="PMG"/>
    <property type="match status" value="1"/>
</dbReference>
<organism evidence="3 4">
    <name type="scientific">Hipposideros armiger</name>
    <name type="common">Great Himalayan leaf-nosed bat</name>
    <dbReference type="NCBI Taxonomy" id="186990"/>
    <lineage>
        <taxon>Eukaryota</taxon>
        <taxon>Metazoa</taxon>
        <taxon>Chordata</taxon>
        <taxon>Craniata</taxon>
        <taxon>Vertebrata</taxon>
        <taxon>Euteleostomi</taxon>
        <taxon>Mammalia</taxon>
        <taxon>Eutheria</taxon>
        <taxon>Laurasiatheria</taxon>
        <taxon>Chiroptera</taxon>
        <taxon>Yinpterochiroptera</taxon>
        <taxon>Rhinolophoidea</taxon>
        <taxon>Hipposideridae</taxon>
        <taxon>Hipposideros</taxon>
    </lineage>
</organism>
<gene>
    <name evidence="4" type="primary">LOC109389432</name>
</gene>
<keyword evidence="3" id="KW-1185">Reference proteome</keyword>
<dbReference type="GO" id="GO:0005829">
    <property type="term" value="C:cytosol"/>
    <property type="evidence" value="ECO:0007669"/>
    <property type="project" value="UniProtKB-ARBA"/>
</dbReference>
<dbReference type="RefSeq" id="XP_019510484.1">
    <property type="nucleotide sequence ID" value="XM_019654939.1"/>
</dbReference>
<dbReference type="GO" id="GO:0045095">
    <property type="term" value="C:keratin filament"/>
    <property type="evidence" value="ECO:0007669"/>
    <property type="project" value="UniProtKB-UniRule"/>
</dbReference>
<comment type="subunit">
    <text evidence="2">Interacts with hair keratins.</text>
</comment>
<dbReference type="AlphaFoldDB" id="A0A8B7SCG9"/>
<protein>
    <recommendedName>
        <fullName evidence="2">Keratin-associated protein</fullName>
    </recommendedName>
</protein>
<dbReference type="InterPro" id="IPR007951">
    <property type="entry name" value="KRTAP_PMG"/>
</dbReference>
<proteinExistence type="inferred from homology"/>
<dbReference type="Proteomes" id="UP000694851">
    <property type="component" value="Unplaced"/>
</dbReference>
<evidence type="ECO:0000256" key="2">
    <source>
        <dbReference type="RuleBase" id="RU369044"/>
    </source>
</evidence>
<evidence type="ECO:0000256" key="1">
    <source>
        <dbReference type="ARBA" id="ARBA00022744"/>
    </source>
</evidence>
<dbReference type="GeneID" id="109389432"/>
<reference evidence="4" key="1">
    <citation type="submission" date="2025-08" db="UniProtKB">
        <authorList>
            <consortium name="RefSeq"/>
        </authorList>
    </citation>
    <scope>IDENTIFICATION</scope>
    <source>
        <tissue evidence="4">Muscle</tissue>
    </source>
</reference>
<accession>A0A8B7SCG9</accession>
<evidence type="ECO:0000313" key="3">
    <source>
        <dbReference type="Proteomes" id="UP000694851"/>
    </source>
</evidence>
<keyword evidence="1 2" id="KW-0416">Keratin</keyword>
<name>A0A8B7SCG9_HIPAR</name>
<evidence type="ECO:0000313" key="4">
    <source>
        <dbReference type="RefSeq" id="XP_019510484.1"/>
    </source>
</evidence>
<comment type="function">
    <text evidence="2">In the hair cortex, hair keratin intermediate filaments are embedded in an interfilamentous matrix, consisting of hair keratin-associated proteins (KRTAP), which are essential for the formation of a rigid and resistant hair shaft through their extensive disulfide bond cross-linking with abundant cysteine residues of hair keratins. The matrix proteins include the high-sulfur and high-glycine-tyrosine keratins.</text>
</comment>
<dbReference type="OrthoDB" id="9835168at2759"/>
<dbReference type="KEGG" id="hai:109389432"/>
<comment type="similarity">
    <text evidence="2">Belongs to the PMG family.</text>
</comment>
<sequence length="209" mass="23113">MGERELIGKENAFCLLVAGYLEIRKDSVFRYSEYGDLGLVFSYWSSAEPTSPVNMSYNCCSGNFSSRSLGGSLCYPGSSCGSSYLSNLVYTTGHCSPSTCQLGSSLYSGCQDTCCEPISCRTPCVVSSPCQMPCYRPRTSTLCRPSPSAYSGSLRCGSNGFRPLRYGVCDSPTLDYGSGFYHPTYFVFRNSQPFCYQPICRSHFYRLTW</sequence>